<dbReference type="InterPro" id="IPR003879">
    <property type="entry name" value="Butyrophylin_SPRY"/>
</dbReference>
<dbReference type="GeneTree" id="ENSGT01120000271914"/>
<dbReference type="PRINTS" id="PR01407">
    <property type="entry name" value="BUTYPHLNCDUF"/>
</dbReference>
<evidence type="ECO:0000256" key="3">
    <source>
        <dbReference type="ARBA" id="ARBA00022692"/>
    </source>
</evidence>
<dbReference type="InterPro" id="IPR013320">
    <property type="entry name" value="ConA-like_dom_sf"/>
</dbReference>
<evidence type="ECO:0000256" key="8">
    <source>
        <dbReference type="ARBA" id="ARBA00023180"/>
    </source>
</evidence>
<dbReference type="GO" id="GO:0009897">
    <property type="term" value="C:external side of plasma membrane"/>
    <property type="evidence" value="ECO:0007669"/>
    <property type="project" value="TreeGrafter"/>
</dbReference>
<dbReference type="Ensembl" id="ENSTRUT00000000140.3">
    <property type="protein sequence ID" value="ENSTRUP00000000140.3"/>
    <property type="gene ID" value="ENSTRUG00000000063.3"/>
</dbReference>
<comment type="similarity">
    <text evidence="2">Belongs to the immunoglobulin superfamily. BTN/MOG family.</text>
</comment>
<feature type="domain" description="Ig-like" evidence="11">
    <location>
        <begin position="146"/>
        <end position="221"/>
    </location>
</feature>
<accession>H2RJ27</accession>
<dbReference type="InterPro" id="IPR003877">
    <property type="entry name" value="SPRY_dom"/>
</dbReference>
<dbReference type="GO" id="GO:0001817">
    <property type="term" value="P:regulation of cytokine production"/>
    <property type="evidence" value="ECO:0007669"/>
    <property type="project" value="TreeGrafter"/>
</dbReference>
<dbReference type="PROSITE" id="PS50835">
    <property type="entry name" value="IG_LIKE"/>
    <property type="match status" value="2"/>
</dbReference>
<dbReference type="GO" id="GO:0005102">
    <property type="term" value="F:signaling receptor binding"/>
    <property type="evidence" value="ECO:0007669"/>
    <property type="project" value="TreeGrafter"/>
</dbReference>
<dbReference type="PANTHER" id="PTHR24100">
    <property type="entry name" value="BUTYROPHILIN"/>
    <property type="match status" value="1"/>
</dbReference>
<evidence type="ECO:0000256" key="6">
    <source>
        <dbReference type="ARBA" id="ARBA00023136"/>
    </source>
</evidence>
<dbReference type="GO" id="GO:1903037">
    <property type="term" value="P:regulation of leukocyte cell-cell adhesion"/>
    <property type="evidence" value="ECO:0007669"/>
    <property type="project" value="UniProtKB-ARBA"/>
</dbReference>
<dbReference type="STRING" id="31033.ENSTRUP00000000140"/>
<dbReference type="PROSITE" id="PS50188">
    <property type="entry name" value="B302_SPRY"/>
    <property type="match status" value="1"/>
</dbReference>
<keyword evidence="7" id="KW-1015">Disulfide bond</keyword>
<dbReference type="InterPro" id="IPR053896">
    <property type="entry name" value="BTN3A2-like_Ig-C"/>
</dbReference>
<comment type="subcellular location">
    <subcellularLocation>
        <location evidence="1">Membrane</location>
        <topology evidence="1">Single-pass type I membrane protein</topology>
    </subcellularLocation>
</comment>
<dbReference type="InterPro" id="IPR001870">
    <property type="entry name" value="B30.2/SPRY"/>
</dbReference>
<keyword evidence="5" id="KW-1133">Transmembrane helix</keyword>
<keyword evidence="13" id="KW-1185">Reference proteome</keyword>
<dbReference type="AlphaFoldDB" id="H2RJ27"/>
<keyword evidence="8" id="KW-0325">Glycoprotein</keyword>
<evidence type="ECO:0000256" key="9">
    <source>
        <dbReference type="ARBA" id="ARBA00023319"/>
    </source>
</evidence>
<dbReference type="OMA" id="EYTCYVS"/>
<evidence type="ECO:0000256" key="1">
    <source>
        <dbReference type="ARBA" id="ARBA00004479"/>
    </source>
</evidence>
<dbReference type="GO" id="GO:0050863">
    <property type="term" value="P:regulation of T cell activation"/>
    <property type="evidence" value="ECO:0007669"/>
    <property type="project" value="UniProtKB-ARBA"/>
</dbReference>
<evidence type="ECO:0000259" key="10">
    <source>
        <dbReference type="PROSITE" id="PS50188"/>
    </source>
</evidence>
<dbReference type="InterPro" id="IPR013106">
    <property type="entry name" value="Ig_V-set"/>
</dbReference>
<dbReference type="SUPFAM" id="SSF48726">
    <property type="entry name" value="Immunoglobulin"/>
    <property type="match status" value="2"/>
</dbReference>
<dbReference type="InterPro" id="IPR013783">
    <property type="entry name" value="Ig-like_fold"/>
</dbReference>
<dbReference type="Pfam" id="PF00622">
    <property type="entry name" value="SPRY"/>
    <property type="match status" value="1"/>
</dbReference>
<dbReference type="FunFam" id="2.60.40.10:FF:000142">
    <property type="entry name" value="V-set domain-containing T-cell activation inhibitor 1"/>
    <property type="match status" value="1"/>
</dbReference>
<evidence type="ECO:0000259" key="11">
    <source>
        <dbReference type="PROSITE" id="PS50835"/>
    </source>
</evidence>
<dbReference type="InterPro" id="IPR007110">
    <property type="entry name" value="Ig-like_dom"/>
</dbReference>
<evidence type="ECO:0000256" key="4">
    <source>
        <dbReference type="ARBA" id="ARBA00022729"/>
    </source>
</evidence>
<dbReference type="SMART" id="SM00406">
    <property type="entry name" value="IGv"/>
    <property type="match status" value="1"/>
</dbReference>
<dbReference type="Proteomes" id="UP000005226">
    <property type="component" value="Chromosome 8"/>
</dbReference>
<reference evidence="12" key="3">
    <citation type="submission" date="2025-09" db="UniProtKB">
        <authorList>
            <consortium name="Ensembl"/>
        </authorList>
    </citation>
    <scope>IDENTIFICATION</scope>
</reference>
<keyword evidence="6" id="KW-0472">Membrane</keyword>
<keyword evidence="3" id="KW-0812">Transmembrane</keyword>
<dbReference type="InterPro" id="IPR036179">
    <property type="entry name" value="Ig-like_dom_sf"/>
</dbReference>
<evidence type="ECO:0000256" key="7">
    <source>
        <dbReference type="ARBA" id="ARBA00023157"/>
    </source>
</evidence>
<keyword evidence="4" id="KW-0732">Signal</keyword>
<dbReference type="PANTHER" id="PTHR24100:SF149">
    <property type="entry name" value="BG-LIKE ANTIGEN 1-RELATED"/>
    <property type="match status" value="1"/>
</dbReference>
<dbReference type="Pfam" id="PF07686">
    <property type="entry name" value="V-set"/>
    <property type="match status" value="1"/>
</dbReference>
<evidence type="ECO:0000313" key="12">
    <source>
        <dbReference type="Ensembl" id="ENSTRUP00000000140.3"/>
    </source>
</evidence>
<dbReference type="Pfam" id="PF22705">
    <property type="entry name" value="C2-set_3"/>
    <property type="match status" value="1"/>
</dbReference>
<evidence type="ECO:0000256" key="5">
    <source>
        <dbReference type="ARBA" id="ARBA00022989"/>
    </source>
</evidence>
<dbReference type="SMART" id="SM00409">
    <property type="entry name" value="IG"/>
    <property type="match status" value="1"/>
</dbReference>
<dbReference type="GO" id="GO:0050852">
    <property type="term" value="P:T cell receptor signaling pathway"/>
    <property type="evidence" value="ECO:0007669"/>
    <property type="project" value="TreeGrafter"/>
</dbReference>
<reference evidence="12 13" key="1">
    <citation type="journal article" date="2011" name="Genome Biol. Evol.">
        <title>Integration of the genetic map and genome assembly of fugu facilitates insights into distinct features of genome evolution in teleosts and mammals.</title>
        <authorList>
            <person name="Kai W."/>
            <person name="Kikuchi K."/>
            <person name="Tohari S."/>
            <person name="Chew A.K."/>
            <person name="Tay A."/>
            <person name="Fujiwara A."/>
            <person name="Hosoya S."/>
            <person name="Suetake H."/>
            <person name="Naruse K."/>
            <person name="Brenner S."/>
            <person name="Suzuki Y."/>
            <person name="Venkatesh B."/>
        </authorList>
    </citation>
    <scope>NUCLEOTIDE SEQUENCE [LARGE SCALE GENOMIC DNA]</scope>
</reference>
<dbReference type="SUPFAM" id="SSF49899">
    <property type="entry name" value="Concanavalin A-like lectins/glucanases"/>
    <property type="match status" value="1"/>
</dbReference>
<name>H2RJ27_TAKRU</name>
<evidence type="ECO:0000256" key="2">
    <source>
        <dbReference type="ARBA" id="ARBA00007591"/>
    </source>
</evidence>
<keyword evidence="9" id="KW-0393">Immunoglobulin domain</keyword>
<proteinExistence type="inferred from homology"/>
<dbReference type="InterPro" id="IPR003599">
    <property type="entry name" value="Ig_sub"/>
</dbReference>
<organism evidence="12 13">
    <name type="scientific">Takifugu rubripes</name>
    <name type="common">Japanese pufferfish</name>
    <name type="synonym">Fugu rubripes</name>
    <dbReference type="NCBI Taxonomy" id="31033"/>
    <lineage>
        <taxon>Eukaryota</taxon>
        <taxon>Metazoa</taxon>
        <taxon>Chordata</taxon>
        <taxon>Craniata</taxon>
        <taxon>Vertebrata</taxon>
        <taxon>Euteleostomi</taxon>
        <taxon>Actinopterygii</taxon>
        <taxon>Neopterygii</taxon>
        <taxon>Teleostei</taxon>
        <taxon>Neoteleostei</taxon>
        <taxon>Acanthomorphata</taxon>
        <taxon>Eupercaria</taxon>
        <taxon>Tetraodontiformes</taxon>
        <taxon>Tetradontoidea</taxon>
        <taxon>Tetraodontidae</taxon>
        <taxon>Takifugu</taxon>
    </lineage>
</organism>
<dbReference type="InterPro" id="IPR043136">
    <property type="entry name" value="B30.2/SPRY_sf"/>
</dbReference>
<feature type="domain" description="B30.2/SPRY" evidence="10">
    <location>
        <begin position="216"/>
        <end position="417"/>
    </location>
</feature>
<dbReference type="InterPro" id="IPR050504">
    <property type="entry name" value="IgSF_BTN/MOG"/>
</dbReference>
<protein>
    <submittedName>
        <fullName evidence="12">Uncharacterized protein</fullName>
    </submittedName>
</protein>
<dbReference type="Gene3D" id="2.60.120.920">
    <property type="match status" value="1"/>
</dbReference>
<dbReference type="InParanoid" id="H2RJ27"/>
<dbReference type="SMART" id="SM00449">
    <property type="entry name" value="SPRY"/>
    <property type="match status" value="1"/>
</dbReference>
<dbReference type="Gene3D" id="2.60.40.10">
    <property type="entry name" value="Immunoglobulins"/>
    <property type="match status" value="2"/>
</dbReference>
<sequence length="421" mass="46842">MYFKFVFPSKHAVNVSVYKLKTSDFFLKSSPSVSVQRGHTATLPCWLEPTQSAELLEVLWYHRNDVDLSVMRYSNKKVSSLSSYEGRVSFGPRGVTSGGLASGDVSLELVNVTLQDSGEYTCYVSSDQSHDTAVVTLAVTAVWTDSSVVNVSCRSEGWYPRPQLRWLNQNESLTPKSIQYTEDSLGLLSVHSWVLVSPSSEIICTVGLQGEEEKETRLHLSTRSELPQTGKRDTHIKITNPEGGHPHLLIKALPNGYVVRDKRFPNGSKVSMITAITGTNSFSTGEHYWEVSLGNTNTDPKRSWWLGVTSVFNIPVNADFCPTESKGYWFLSSSSSENPDFFQLSTEPPTLLPVNSRPERVGVYLNCETGTVIFYDVDNSSIIGRLTGDFQGEVFPFFNPGLFDAAPLMILHHNKTDPFEL</sequence>
<reference evidence="12" key="2">
    <citation type="submission" date="2025-08" db="UniProtKB">
        <authorList>
            <consortium name="Ensembl"/>
        </authorList>
    </citation>
    <scope>IDENTIFICATION</scope>
</reference>
<feature type="domain" description="Ig-like" evidence="11">
    <location>
        <begin position="8"/>
        <end position="140"/>
    </location>
</feature>
<evidence type="ECO:0000313" key="13">
    <source>
        <dbReference type="Proteomes" id="UP000005226"/>
    </source>
</evidence>
<dbReference type="eggNOG" id="ENOG502QSRZ">
    <property type="taxonomic scope" value="Eukaryota"/>
</dbReference>